<dbReference type="SUPFAM" id="SSF51905">
    <property type="entry name" value="FAD/NAD(P)-binding domain"/>
    <property type="match status" value="1"/>
</dbReference>
<comment type="cofactor">
    <cofactor evidence="18">
        <name>[4Fe-4S] cluster</name>
        <dbReference type="ChEBI" id="CHEBI:49883"/>
    </cofactor>
    <text evidence="18">Binds 1 [4Fe-4S] cluster.</text>
</comment>
<dbReference type="FunFam" id="3.30.70.20:FF:000015">
    <property type="entry name" value="Electron transfer flavoprotein-ubiquinone oxidoreductase"/>
    <property type="match status" value="1"/>
</dbReference>
<name>A0A7C9CU78_OPUST</name>
<comment type="subcellular location">
    <subcellularLocation>
        <location evidence="2">Mitochondrion inner membrane</location>
    </subcellularLocation>
</comment>
<dbReference type="InterPro" id="IPR007859">
    <property type="entry name" value="ETF-QO/FixX_C"/>
</dbReference>
<dbReference type="Pfam" id="PF21162">
    <property type="entry name" value="ETFQO_UQ-bd"/>
    <property type="match status" value="1"/>
</dbReference>
<organism evidence="21">
    <name type="scientific">Opuntia streptacantha</name>
    <name type="common">Prickly pear cactus</name>
    <name type="synonym">Opuntia cardona</name>
    <dbReference type="NCBI Taxonomy" id="393608"/>
    <lineage>
        <taxon>Eukaryota</taxon>
        <taxon>Viridiplantae</taxon>
        <taxon>Streptophyta</taxon>
        <taxon>Embryophyta</taxon>
        <taxon>Tracheophyta</taxon>
        <taxon>Spermatophyta</taxon>
        <taxon>Magnoliopsida</taxon>
        <taxon>eudicotyledons</taxon>
        <taxon>Gunneridae</taxon>
        <taxon>Pentapetalae</taxon>
        <taxon>Caryophyllales</taxon>
        <taxon>Cactineae</taxon>
        <taxon>Cactaceae</taxon>
        <taxon>Opuntioideae</taxon>
        <taxon>Opuntia</taxon>
    </lineage>
</organism>
<evidence type="ECO:0000256" key="17">
    <source>
        <dbReference type="ARBA" id="ARBA00052682"/>
    </source>
</evidence>
<keyword evidence="6 18" id="KW-0479">Metal-binding</keyword>
<evidence type="ECO:0000256" key="8">
    <source>
        <dbReference type="ARBA" id="ARBA00022827"/>
    </source>
</evidence>
<comment type="similarity">
    <text evidence="3">Belongs to the ETF-QO/FixC family.</text>
</comment>
<keyword evidence="5 18" id="KW-0285">Flavoprotein</keyword>
<evidence type="ECO:0000256" key="12">
    <source>
        <dbReference type="ARBA" id="ARBA00023004"/>
    </source>
</evidence>
<dbReference type="GO" id="GO:0051539">
    <property type="term" value="F:4 iron, 4 sulfur cluster binding"/>
    <property type="evidence" value="ECO:0007669"/>
    <property type="project" value="UniProtKB-UniRule"/>
</dbReference>
<dbReference type="AlphaFoldDB" id="A0A7C9CU78"/>
<dbReference type="Gene3D" id="3.50.50.60">
    <property type="entry name" value="FAD/NAD(P)-binding domain"/>
    <property type="match status" value="1"/>
</dbReference>
<evidence type="ECO:0000256" key="13">
    <source>
        <dbReference type="ARBA" id="ARBA00023014"/>
    </source>
</evidence>
<keyword evidence="7" id="KW-0999">Mitochondrion inner membrane</keyword>
<evidence type="ECO:0000256" key="9">
    <source>
        <dbReference type="ARBA" id="ARBA00022946"/>
    </source>
</evidence>
<keyword evidence="12 18" id="KW-0408">Iron</keyword>
<keyword evidence="13 18" id="KW-0411">Iron-sulfur</keyword>
<feature type="domain" description="ETF-QO/FixC ubiquinone-binding" evidence="20">
    <location>
        <begin position="316"/>
        <end position="409"/>
    </location>
</feature>
<evidence type="ECO:0000256" key="16">
    <source>
        <dbReference type="ARBA" id="ARBA00023136"/>
    </source>
</evidence>
<evidence type="ECO:0000256" key="7">
    <source>
        <dbReference type="ARBA" id="ARBA00022792"/>
    </source>
</evidence>
<dbReference type="Gene3D" id="3.30.70.20">
    <property type="match status" value="1"/>
</dbReference>
<dbReference type="Gene3D" id="3.30.9.90">
    <property type="match status" value="1"/>
</dbReference>
<evidence type="ECO:0000256" key="1">
    <source>
        <dbReference type="ARBA" id="ARBA00001974"/>
    </source>
</evidence>
<evidence type="ECO:0000256" key="5">
    <source>
        <dbReference type="ARBA" id="ARBA00022630"/>
    </source>
</evidence>
<evidence type="ECO:0000256" key="11">
    <source>
        <dbReference type="ARBA" id="ARBA00023002"/>
    </source>
</evidence>
<dbReference type="PANTHER" id="PTHR10617">
    <property type="entry name" value="ELECTRON TRANSFER FLAVOPROTEIN-UBIQUINONE OXIDOREDUCTASE"/>
    <property type="match status" value="1"/>
</dbReference>
<dbReference type="PANTHER" id="PTHR10617:SF107">
    <property type="entry name" value="ELECTRON TRANSFER FLAVOPROTEIN-UBIQUINONE OXIDOREDUCTASE, MITOCHONDRIAL"/>
    <property type="match status" value="1"/>
</dbReference>
<evidence type="ECO:0000256" key="6">
    <source>
        <dbReference type="ARBA" id="ARBA00022723"/>
    </source>
</evidence>
<evidence type="ECO:0000256" key="4">
    <source>
        <dbReference type="ARBA" id="ARBA00022448"/>
    </source>
</evidence>
<dbReference type="SUPFAM" id="SSF54862">
    <property type="entry name" value="4Fe-4S ferredoxins"/>
    <property type="match status" value="1"/>
</dbReference>
<keyword evidence="14 18" id="KW-0830">Ubiquinone</keyword>
<keyword evidence="4 18" id="KW-0813">Transport</keyword>
<accession>A0A7C9CU78</accession>
<evidence type="ECO:0000256" key="3">
    <source>
        <dbReference type="ARBA" id="ARBA00006796"/>
    </source>
</evidence>
<reference evidence="21" key="2">
    <citation type="submission" date="2020-07" db="EMBL/GenBank/DDBJ databases">
        <authorList>
            <person name="Vera ALvarez R."/>
            <person name="Arias-Moreno D.M."/>
            <person name="Jimenez-Jacinto V."/>
            <person name="Jimenez-Bremont J.F."/>
            <person name="Swaminathan K."/>
            <person name="Moose S.P."/>
            <person name="Guerrero-Gonzalez M.L."/>
            <person name="Marino-Ramirez L."/>
            <person name="Landsman D."/>
            <person name="Rodriguez-Kessler M."/>
            <person name="Delgado-Sanchez P."/>
        </authorList>
    </citation>
    <scope>NUCLEOTIDE SEQUENCE</scope>
    <source>
        <tissue evidence="21">Cladode</tissue>
    </source>
</reference>
<dbReference type="GO" id="GO:0046872">
    <property type="term" value="F:metal ion binding"/>
    <property type="evidence" value="ECO:0007669"/>
    <property type="project" value="UniProtKB-KW"/>
</dbReference>
<dbReference type="GO" id="GO:0005743">
    <property type="term" value="C:mitochondrial inner membrane"/>
    <property type="evidence" value="ECO:0007669"/>
    <property type="project" value="UniProtKB-SubCell"/>
</dbReference>
<comment type="function">
    <text evidence="18">Accepts electrons from ETF and reduces ubiquinone.</text>
</comment>
<protein>
    <recommendedName>
        <fullName evidence="18">Electron transfer flavoprotein-ubiquinone oxidoreductase</fullName>
        <shortName evidence="18">ETF-QO</shortName>
        <ecNumber evidence="18">1.5.5.1</ecNumber>
    </recommendedName>
</protein>
<dbReference type="InterPro" id="IPR036188">
    <property type="entry name" value="FAD/NAD-bd_sf"/>
</dbReference>
<comment type="catalytic activity">
    <reaction evidence="17 18">
        <text>a ubiquinone + reduced [electron-transfer flavoprotein] = a ubiquinol + oxidized [electron-transfer flavoprotein] + H(+)</text>
        <dbReference type="Rhea" id="RHEA:24052"/>
        <dbReference type="Rhea" id="RHEA-COMP:9565"/>
        <dbReference type="Rhea" id="RHEA-COMP:9566"/>
        <dbReference type="Rhea" id="RHEA-COMP:10685"/>
        <dbReference type="Rhea" id="RHEA-COMP:10686"/>
        <dbReference type="ChEBI" id="CHEBI:15378"/>
        <dbReference type="ChEBI" id="CHEBI:16389"/>
        <dbReference type="ChEBI" id="CHEBI:17976"/>
        <dbReference type="ChEBI" id="CHEBI:57692"/>
        <dbReference type="ChEBI" id="CHEBI:58307"/>
        <dbReference type="EC" id="1.5.5.1"/>
    </reaction>
</comment>
<evidence type="ECO:0000256" key="14">
    <source>
        <dbReference type="ARBA" id="ARBA00023075"/>
    </source>
</evidence>
<reference evidence="21" key="1">
    <citation type="journal article" date="2013" name="J. Plant Res.">
        <title>Effect of fungi and light on seed germination of three Opuntia species from semiarid lands of central Mexico.</title>
        <authorList>
            <person name="Delgado-Sanchez P."/>
            <person name="Jimenez-Bremont J.F."/>
            <person name="Guerrero-Gonzalez Mde L."/>
            <person name="Flores J."/>
        </authorList>
    </citation>
    <scope>NUCLEOTIDE SEQUENCE</scope>
    <source>
        <tissue evidence="21">Cladode</tissue>
    </source>
</reference>
<proteinExistence type="inferred from homology"/>
<evidence type="ECO:0000259" key="20">
    <source>
        <dbReference type="Pfam" id="PF21162"/>
    </source>
</evidence>
<evidence type="ECO:0000256" key="2">
    <source>
        <dbReference type="ARBA" id="ARBA00004273"/>
    </source>
</evidence>
<dbReference type="InterPro" id="IPR049398">
    <property type="entry name" value="ETF-QO/FixC_UQ-bd"/>
</dbReference>
<dbReference type="PRINTS" id="PR00469">
    <property type="entry name" value="PNDRDTASEII"/>
</dbReference>
<dbReference type="InterPro" id="IPR040156">
    <property type="entry name" value="ETF-QO"/>
</dbReference>
<keyword evidence="16" id="KW-0472">Membrane</keyword>
<evidence type="ECO:0000256" key="10">
    <source>
        <dbReference type="ARBA" id="ARBA00022982"/>
    </source>
</evidence>
<evidence type="ECO:0000313" key="21">
    <source>
        <dbReference type="EMBL" id="MBA4625762.1"/>
    </source>
</evidence>
<dbReference type="GO" id="GO:0004174">
    <property type="term" value="F:electron-transferring-flavoprotein dehydrogenase activity"/>
    <property type="evidence" value="ECO:0007669"/>
    <property type="project" value="UniProtKB-UniRule"/>
</dbReference>
<keyword evidence="10 18" id="KW-0249">Electron transport</keyword>
<keyword evidence="9" id="KW-0809">Transit peptide</keyword>
<comment type="cofactor">
    <cofactor evidence="1 18">
        <name>FAD</name>
        <dbReference type="ChEBI" id="CHEBI:57692"/>
    </cofactor>
</comment>
<evidence type="ECO:0000259" key="19">
    <source>
        <dbReference type="Pfam" id="PF05187"/>
    </source>
</evidence>
<dbReference type="EMBL" id="GISG01053365">
    <property type="protein sequence ID" value="MBA4625762.1"/>
    <property type="molecule type" value="Transcribed_RNA"/>
</dbReference>
<evidence type="ECO:0000256" key="18">
    <source>
        <dbReference type="RuleBase" id="RU366068"/>
    </source>
</evidence>
<dbReference type="Pfam" id="PF13450">
    <property type="entry name" value="NAD_binding_8"/>
    <property type="match status" value="1"/>
</dbReference>
<keyword evidence="11 18" id="KW-0560">Oxidoreductase</keyword>
<dbReference type="EC" id="1.5.5.1" evidence="18"/>
<dbReference type="SUPFAM" id="SSF54373">
    <property type="entry name" value="FAD-linked reductases, C-terminal domain"/>
    <property type="match status" value="1"/>
</dbReference>
<dbReference type="Pfam" id="PF05187">
    <property type="entry name" value="Fer4_ETF_QO"/>
    <property type="match status" value="1"/>
</dbReference>
<sequence>MFRFLSSSTLKSLKANHRTSWASCFLTLCNSSNPEYSSRQNPCCDFSLSGHSAKPPDCLSFHSNLAGARYFSSCYLSNCGKFDTLCGIGGGFLRNPPSVGQMRNFCSEMRRESMDYDVVIVGAGPAGLSAAIRLKQLCIEKGVDMSVCVVEKGADVGAHILSGNVFEPRALNELIPEWKENQAPIDTPVSSDKFWFLTKDRAFSLPSPFDNKGNYVISLSQLVRWMGMKAEELGVEIYPGFAASEVLYNINHEVVGIATNDMGVAKDGTRKDNFQRGVELKGKVTLFAEGCRGSLSEKIMREYNLREKVQAQHQTYALGIKEVWEIDPSKHQPGFVLHTLGWPLDHKTYGGSFLYHMKDNMVSIGLVVALNYQNPYLNPYEEFQRLKHHSAIKPMLEGGSVLQYGARTLNEGGFQSIPYPVFPGGALIGCSAGFLNVPKIKGTHTAMKSGMLAAETAFGVLHEGLAMDKYWEKLCNSWIWEELHRARNYRPAFEYGLLPGLTLSAIEHYITKGRSPWTMKHGKPDHKATNVARLHSPIEYPKPDGVISFDVPTSLYRSNTNHDHDQPVHLRLKDPTIPEQLNWPEYAGPESRYCPARVYEYLPDDSGKMKLQVNAQNCLHCKACDIKDPTQNIEWTVPEGGGGPGYTVM</sequence>
<feature type="domain" description="ETF-QO/FixX C-terminal" evidence="19">
    <location>
        <begin position="545"/>
        <end position="647"/>
    </location>
</feature>
<evidence type="ECO:0000256" key="15">
    <source>
        <dbReference type="ARBA" id="ARBA00023128"/>
    </source>
</evidence>
<keyword evidence="8 18" id="KW-0274">FAD</keyword>
<keyword evidence="15" id="KW-0496">Mitochondrion</keyword>